<feature type="transmembrane region" description="Helical" evidence="1">
    <location>
        <begin position="31"/>
        <end position="50"/>
    </location>
</feature>
<gene>
    <name evidence="2" type="ORF">GTP90_10170</name>
</gene>
<feature type="transmembrane region" description="Helical" evidence="1">
    <location>
        <begin position="56"/>
        <end position="73"/>
    </location>
</feature>
<comment type="caution">
    <text evidence="2">The sequence shown here is derived from an EMBL/GenBank/DDBJ whole genome shotgun (WGS) entry which is preliminary data.</text>
</comment>
<accession>A0A845GJR8</accession>
<evidence type="ECO:0000313" key="3">
    <source>
        <dbReference type="Proteomes" id="UP000447355"/>
    </source>
</evidence>
<dbReference type="AlphaFoldDB" id="A0A845GJR8"/>
<dbReference type="EMBL" id="WWCX01000012">
    <property type="protein sequence ID" value="MYM94221.1"/>
    <property type="molecule type" value="Genomic_DNA"/>
</dbReference>
<name>A0A845GJR8_9BURK</name>
<reference evidence="2" key="1">
    <citation type="submission" date="2019-12" db="EMBL/GenBank/DDBJ databases">
        <title>Novel species isolated from a subtropical stream in China.</title>
        <authorList>
            <person name="Lu H."/>
        </authorList>
    </citation>
    <scope>NUCLEOTIDE SEQUENCE [LARGE SCALE GENOMIC DNA]</scope>
    <source>
        <strain evidence="2">FT81W</strain>
    </source>
</reference>
<sequence>MDEIKEELQFNLRYAQRLCQRTSRFYRRIQTMLTFISLLAGSSAVAALAAQMLIPSAWLLGVFAVFGCLNLAIRPADKIAANDADVRKYGALLAKLNVLDAPVLQQMLDEARLSDTIEVEPLRAVAYNDVVMEIDEPDSLIELSPMQKLMGVLA</sequence>
<dbReference type="RefSeq" id="WP_161083413.1">
    <property type="nucleotide sequence ID" value="NZ_WWCX01000012.1"/>
</dbReference>
<organism evidence="2 3">
    <name type="scientific">Duganella vulcania</name>
    <dbReference type="NCBI Taxonomy" id="2692166"/>
    <lineage>
        <taxon>Bacteria</taxon>
        <taxon>Pseudomonadati</taxon>
        <taxon>Pseudomonadota</taxon>
        <taxon>Betaproteobacteria</taxon>
        <taxon>Burkholderiales</taxon>
        <taxon>Oxalobacteraceae</taxon>
        <taxon>Telluria group</taxon>
        <taxon>Duganella</taxon>
    </lineage>
</organism>
<dbReference type="Proteomes" id="UP000447355">
    <property type="component" value="Unassembled WGS sequence"/>
</dbReference>
<evidence type="ECO:0000256" key="1">
    <source>
        <dbReference type="SAM" id="Phobius"/>
    </source>
</evidence>
<keyword evidence="1" id="KW-0812">Transmembrane</keyword>
<evidence type="ECO:0000313" key="2">
    <source>
        <dbReference type="EMBL" id="MYM94221.1"/>
    </source>
</evidence>
<evidence type="ECO:0008006" key="4">
    <source>
        <dbReference type="Google" id="ProtNLM"/>
    </source>
</evidence>
<keyword evidence="1" id="KW-0472">Membrane</keyword>
<protein>
    <recommendedName>
        <fullName evidence="4">DUF4231 domain-containing protein</fullName>
    </recommendedName>
</protein>
<proteinExistence type="predicted"/>
<keyword evidence="1" id="KW-1133">Transmembrane helix</keyword>